<dbReference type="AlphaFoldDB" id="A0A6J5YEC7"/>
<sequence length="505" mass="52474">MDHPVDHRSTHRWPILRSAAFALLAAISAMAVVATSCSSSPKSSSAVSERPAGPAADLSQELTGSRAPFIGAAAGTAIPAGYVEQEFVAAGSATSYRASGTLGADGQWTFEPDTSADYRTRVLVRRPTDPAAFSGTVLVEWLNVSGGIDANPDYSSTEEELVRQGHAWVGVSAQLIGVQGGPVLVSLPGTSGLTGKGLVAIDPERYGSLVHPGDGYSFDIFTQVARALREGGSALGGEKPKHLIAAGESQSAIALTTYYNGVQPLTEAFDGFFVHSRAAVGLPLVAPGKYADLAGSMAASKPTILRTDLRAPVMELQAESDVTGVLRSIDARQDDSDRFRLWEVAGTSHADTHLLGALSTQTDCGLPINDGPMHLVAKAALRALNAWVVSDTPPAEQPRLATTSTTPVAIARDSDGIAIGGVRTPQVDVPIQVLSGEPGPNPSLLCILLGSTRPLPDPTFVERYGTTFASRFEAALNAAVMAGVILREDTANATAQQTSNTPTSG</sequence>
<protein>
    <submittedName>
        <fullName evidence="3">Unannotated protein</fullName>
    </submittedName>
</protein>
<dbReference type="InterPro" id="IPR045394">
    <property type="entry name" value="Abhydrolase_dom"/>
</dbReference>
<proteinExistence type="predicted"/>
<evidence type="ECO:0000313" key="3">
    <source>
        <dbReference type="EMBL" id="CAB4322777.1"/>
    </source>
</evidence>
<feature type="compositionally biased region" description="Low complexity" evidence="1">
    <location>
        <begin position="39"/>
        <end position="48"/>
    </location>
</feature>
<accession>A0A6J5YEC7</accession>
<evidence type="ECO:0000256" key="1">
    <source>
        <dbReference type="SAM" id="MobiDB-lite"/>
    </source>
</evidence>
<evidence type="ECO:0000259" key="2">
    <source>
        <dbReference type="Pfam" id="PF20091"/>
    </source>
</evidence>
<feature type="region of interest" description="Disordered" evidence="1">
    <location>
        <begin position="39"/>
        <end position="59"/>
    </location>
</feature>
<gene>
    <name evidence="3" type="ORF">UFOPK1392_00514</name>
</gene>
<dbReference type="Pfam" id="PF20091">
    <property type="entry name" value="Abhydrolase_10"/>
    <property type="match status" value="1"/>
</dbReference>
<reference evidence="3" key="1">
    <citation type="submission" date="2020-05" db="EMBL/GenBank/DDBJ databases">
        <authorList>
            <person name="Chiriac C."/>
            <person name="Salcher M."/>
            <person name="Ghai R."/>
            <person name="Kavagutti S V."/>
        </authorList>
    </citation>
    <scope>NUCLEOTIDE SEQUENCE</scope>
</reference>
<name>A0A6J5YEC7_9ZZZZ</name>
<feature type="domain" description="Alpha/beta hydrolase" evidence="2">
    <location>
        <begin position="64"/>
        <end position="493"/>
    </location>
</feature>
<organism evidence="3">
    <name type="scientific">freshwater metagenome</name>
    <dbReference type="NCBI Taxonomy" id="449393"/>
    <lineage>
        <taxon>unclassified sequences</taxon>
        <taxon>metagenomes</taxon>
        <taxon>ecological metagenomes</taxon>
    </lineage>
</organism>
<dbReference type="EMBL" id="CAEMXZ010000015">
    <property type="protein sequence ID" value="CAB4322777.1"/>
    <property type="molecule type" value="Genomic_DNA"/>
</dbReference>